<gene>
    <name evidence="2" type="ORF">MJG50_20920</name>
</gene>
<dbReference type="Proteomes" id="UP001431131">
    <property type="component" value="Unassembled WGS sequence"/>
</dbReference>
<name>A0AAW5ED19_9BACI</name>
<keyword evidence="1" id="KW-1133">Transmembrane helix</keyword>
<reference evidence="2" key="1">
    <citation type="submission" date="2022-02" db="EMBL/GenBank/DDBJ databases">
        <title>Fredinandcohnia quinoae sp. nov. isolated from Chenopodium quinoa seeds.</title>
        <authorList>
            <person name="Saati-Santamaria Z."/>
            <person name="Flores-Felix J.D."/>
            <person name="Igual J.M."/>
            <person name="Velazquez E."/>
            <person name="Garcia-Fraile P."/>
            <person name="Martinez-Molina E."/>
        </authorList>
    </citation>
    <scope>NUCLEOTIDE SEQUENCE</scope>
    <source>
        <strain evidence="2">SECRCQ15</strain>
    </source>
</reference>
<keyword evidence="1" id="KW-0812">Transmembrane</keyword>
<sequence>MFLEFLKAVAMFISLSMCIFLFAYVYIEGLRISISEKREKVEAGTFLTSLLMAFVFGYFASSFY</sequence>
<comment type="caution">
    <text evidence="2">The sequence shown here is derived from an EMBL/GenBank/DDBJ whole genome shotgun (WGS) entry which is preliminary data.</text>
</comment>
<evidence type="ECO:0000256" key="1">
    <source>
        <dbReference type="SAM" id="Phobius"/>
    </source>
</evidence>
<dbReference type="EMBL" id="JAKTTI010000055">
    <property type="protein sequence ID" value="MCH1627802.1"/>
    <property type="molecule type" value="Genomic_DNA"/>
</dbReference>
<accession>A0AAW5ED19</accession>
<keyword evidence="3" id="KW-1185">Reference proteome</keyword>
<protein>
    <recommendedName>
        <fullName evidence="4">Dolichyl-diphosphooligosaccharide-protein glycosyltransferase subunit OST5</fullName>
    </recommendedName>
</protein>
<evidence type="ECO:0000313" key="3">
    <source>
        <dbReference type="Proteomes" id="UP001431131"/>
    </source>
</evidence>
<evidence type="ECO:0000313" key="2">
    <source>
        <dbReference type="EMBL" id="MCH1627802.1"/>
    </source>
</evidence>
<proteinExistence type="predicted"/>
<feature type="transmembrane region" description="Helical" evidence="1">
    <location>
        <begin position="43"/>
        <end position="61"/>
    </location>
</feature>
<feature type="transmembrane region" description="Helical" evidence="1">
    <location>
        <begin position="6"/>
        <end position="27"/>
    </location>
</feature>
<dbReference type="AlphaFoldDB" id="A0AAW5ED19"/>
<dbReference type="RefSeq" id="WP_240257720.1">
    <property type="nucleotide sequence ID" value="NZ_JAKTTI010000055.1"/>
</dbReference>
<organism evidence="2 3">
    <name type="scientific">Fredinandcohnia quinoae</name>
    <dbReference type="NCBI Taxonomy" id="2918902"/>
    <lineage>
        <taxon>Bacteria</taxon>
        <taxon>Bacillati</taxon>
        <taxon>Bacillota</taxon>
        <taxon>Bacilli</taxon>
        <taxon>Bacillales</taxon>
        <taxon>Bacillaceae</taxon>
        <taxon>Fredinandcohnia</taxon>
    </lineage>
</organism>
<keyword evidence="1" id="KW-0472">Membrane</keyword>
<evidence type="ECO:0008006" key="4">
    <source>
        <dbReference type="Google" id="ProtNLM"/>
    </source>
</evidence>